<dbReference type="GO" id="GO:0070212">
    <property type="term" value="P:protein poly-ADP-ribosylation"/>
    <property type="evidence" value="ECO:0007669"/>
    <property type="project" value="TreeGrafter"/>
</dbReference>
<keyword evidence="3" id="KW-0808">Transferase</keyword>
<comment type="caution">
    <text evidence="10">The sequence shown here is derived from an EMBL/GenBank/DDBJ whole genome shotgun (WGS) entry which is preliminary data.</text>
</comment>
<dbReference type="Gene3D" id="3.40.220.10">
    <property type="entry name" value="Leucine Aminopeptidase, subunit E, domain 1"/>
    <property type="match status" value="2"/>
</dbReference>
<feature type="domain" description="Macro" evidence="9">
    <location>
        <begin position="996"/>
        <end position="1173"/>
    </location>
</feature>
<feature type="domain" description="RRM" evidence="7">
    <location>
        <begin position="300"/>
        <end position="375"/>
    </location>
</feature>
<dbReference type="InterPro" id="IPR004170">
    <property type="entry name" value="WWE_dom"/>
</dbReference>
<evidence type="ECO:0000256" key="2">
    <source>
        <dbReference type="ARBA" id="ARBA00022676"/>
    </source>
</evidence>
<name>A0AAD8BK69_BIOPF</name>
<protein>
    <submittedName>
        <fullName evidence="10">Poly [ADP-ribose] polymerase 14</fullName>
    </submittedName>
</protein>
<dbReference type="PANTHER" id="PTHR14453">
    <property type="entry name" value="PARP/ZINC FINGER CCCH TYPE DOMAIN CONTAINING PROTEIN"/>
    <property type="match status" value="1"/>
</dbReference>
<dbReference type="PROSITE" id="PS50918">
    <property type="entry name" value="WWE"/>
    <property type="match status" value="1"/>
</dbReference>
<keyword evidence="6" id="KW-0694">RNA-binding</keyword>
<evidence type="ECO:0000313" key="11">
    <source>
        <dbReference type="Proteomes" id="UP001233172"/>
    </source>
</evidence>
<accession>A0AAD8BK69</accession>
<dbReference type="SUPFAM" id="SSF54928">
    <property type="entry name" value="RNA-binding domain, RBD"/>
    <property type="match status" value="1"/>
</dbReference>
<gene>
    <name evidence="10" type="ORF">Bpfe_015313</name>
</gene>
<feature type="domain" description="Macro" evidence="9">
    <location>
        <begin position="784"/>
        <end position="979"/>
    </location>
</feature>
<dbReference type="GO" id="GO:1990404">
    <property type="term" value="F:NAD+-protein mono-ADP-ribosyltransferase activity"/>
    <property type="evidence" value="ECO:0007669"/>
    <property type="project" value="TreeGrafter"/>
</dbReference>
<dbReference type="Gene3D" id="3.30.70.330">
    <property type="match status" value="2"/>
</dbReference>
<dbReference type="InterPro" id="IPR002589">
    <property type="entry name" value="Macro_dom"/>
</dbReference>
<proteinExistence type="predicted"/>
<dbReference type="SMART" id="SM00506">
    <property type="entry name" value="A1pp"/>
    <property type="match status" value="2"/>
</dbReference>
<dbReference type="InterPro" id="IPR035979">
    <property type="entry name" value="RBD_domain_sf"/>
</dbReference>
<dbReference type="SUPFAM" id="SSF52949">
    <property type="entry name" value="Macro domain-like"/>
    <property type="match status" value="2"/>
</dbReference>
<evidence type="ECO:0000256" key="5">
    <source>
        <dbReference type="ARBA" id="ARBA00023242"/>
    </source>
</evidence>
<dbReference type="InterPro" id="IPR043472">
    <property type="entry name" value="Macro_dom-like"/>
</dbReference>
<reference evidence="10" key="1">
    <citation type="journal article" date="2023" name="PLoS Negl. Trop. Dis.">
        <title>A genome sequence for Biomphalaria pfeifferi, the major vector snail for the human-infecting parasite Schistosoma mansoni.</title>
        <authorList>
            <person name="Bu L."/>
            <person name="Lu L."/>
            <person name="Laidemitt M.R."/>
            <person name="Zhang S.M."/>
            <person name="Mutuku M."/>
            <person name="Mkoji G."/>
            <person name="Steinauer M."/>
            <person name="Loker E.S."/>
        </authorList>
    </citation>
    <scope>NUCLEOTIDE SEQUENCE</scope>
    <source>
        <strain evidence="10">KasaAsao</strain>
    </source>
</reference>
<evidence type="ECO:0000313" key="10">
    <source>
        <dbReference type="EMBL" id="KAK0055299.1"/>
    </source>
</evidence>
<dbReference type="GO" id="GO:0005737">
    <property type="term" value="C:cytoplasm"/>
    <property type="evidence" value="ECO:0007669"/>
    <property type="project" value="TreeGrafter"/>
</dbReference>
<organism evidence="10 11">
    <name type="scientific">Biomphalaria pfeifferi</name>
    <name type="common">Bloodfluke planorb</name>
    <name type="synonym">Freshwater snail</name>
    <dbReference type="NCBI Taxonomy" id="112525"/>
    <lineage>
        <taxon>Eukaryota</taxon>
        <taxon>Metazoa</taxon>
        <taxon>Spiralia</taxon>
        <taxon>Lophotrochozoa</taxon>
        <taxon>Mollusca</taxon>
        <taxon>Gastropoda</taxon>
        <taxon>Heterobranchia</taxon>
        <taxon>Euthyneura</taxon>
        <taxon>Panpulmonata</taxon>
        <taxon>Hygrophila</taxon>
        <taxon>Lymnaeoidea</taxon>
        <taxon>Planorbidae</taxon>
        <taxon>Biomphalaria</taxon>
    </lineage>
</organism>
<keyword evidence="11" id="KW-1185">Reference proteome</keyword>
<dbReference type="SMART" id="SM00360">
    <property type="entry name" value="RRM"/>
    <property type="match status" value="2"/>
</dbReference>
<keyword evidence="5" id="KW-0539">Nucleus</keyword>
<dbReference type="GO" id="GO:0005634">
    <property type="term" value="C:nucleus"/>
    <property type="evidence" value="ECO:0007669"/>
    <property type="project" value="UniProtKB-SubCell"/>
</dbReference>
<evidence type="ECO:0000256" key="4">
    <source>
        <dbReference type="ARBA" id="ARBA00023027"/>
    </source>
</evidence>
<dbReference type="PROSITE" id="PS50102">
    <property type="entry name" value="RRM"/>
    <property type="match status" value="1"/>
</dbReference>
<keyword evidence="2" id="KW-0328">Glycosyltransferase</keyword>
<dbReference type="EMBL" id="JASAOG010000071">
    <property type="protein sequence ID" value="KAK0055299.1"/>
    <property type="molecule type" value="Genomic_DNA"/>
</dbReference>
<evidence type="ECO:0000256" key="3">
    <source>
        <dbReference type="ARBA" id="ARBA00022679"/>
    </source>
</evidence>
<dbReference type="PANTHER" id="PTHR14453:SF67">
    <property type="entry name" value="POLY [ADP-RIBOSE] POLYMERASE"/>
    <property type="match status" value="1"/>
</dbReference>
<evidence type="ECO:0000259" key="9">
    <source>
        <dbReference type="PROSITE" id="PS51154"/>
    </source>
</evidence>
<dbReference type="GO" id="GO:0010629">
    <property type="term" value="P:negative regulation of gene expression"/>
    <property type="evidence" value="ECO:0007669"/>
    <property type="project" value="TreeGrafter"/>
</dbReference>
<dbReference type="Gene3D" id="3.30.720.50">
    <property type="match status" value="1"/>
</dbReference>
<dbReference type="GO" id="GO:0003950">
    <property type="term" value="F:NAD+ poly-ADP-ribosyltransferase activity"/>
    <property type="evidence" value="ECO:0007669"/>
    <property type="project" value="TreeGrafter"/>
</dbReference>
<dbReference type="GO" id="GO:0003723">
    <property type="term" value="F:RNA binding"/>
    <property type="evidence" value="ECO:0007669"/>
    <property type="project" value="UniProtKB-UniRule"/>
</dbReference>
<dbReference type="Pfam" id="PF02825">
    <property type="entry name" value="WWE"/>
    <property type="match status" value="1"/>
</dbReference>
<dbReference type="PROSITE" id="PS51154">
    <property type="entry name" value="MACRO"/>
    <property type="match status" value="2"/>
</dbReference>
<comment type="subcellular location">
    <subcellularLocation>
        <location evidence="1">Nucleus</location>
    </subcellularLocation>
</comment>
<feature type="domain" description="WWE" evidence="8">
    <location>
        <begin position="1283"/>
        <end position="1367"/>
    </location>
</feature>
<evidence type="ECO:0000256" key="1">
    <source>
        <dbReference type="ARBA" id="ARBA00004123"/>
    </source>
</evidence>
<evidence type="ECO:0000259" key="8">
    <source>
        <dbReference type="PROSITE" id="PS50918"/>
    </source>
</evidence>
<sequence length="1367" mass="156220">MSESVTQLKLYDLPKEINVSDLISVFKNKEKNGGGPIQELLIHYSSEECYAIITFEETDAVSRILKRGKKVPILDFHVEVDIFNDKKCCCRESQNLKDQPGFNSRSIEEQNSEKILHEASFISLPEKMPEDFLIFEDTGNEIWNRTIKAHICERKKSKKHYELFFEDIGLNSYDPDSMMLDGLHKFVYVTFKDIKEAQKLCQLPLDTEDYNISKVEMAKQKDFETYEDRLFLYSYDGLSLKDLPGFVEDKTGLDIKEVFQEDEKCAAIIVFDETDITPLTWDLTNLNGTRMITAPVYKEKSVLVAGLNSDVSKTELNRYLKSKKYSGGGPVESVDLIDECQALVTFVDERDLEKFLEKDNHELEGCLLEVSRIYSCLTKSYIQKFVDPVTDKKLMKLSEKDHKVHEIDSSIKKVIQKSTEICLPQRSDSKITAILPDKKNDNKNIDLSSQKKTEKKISLLVGEFNLLNNCSFFKKIKKMCIQSEIGFEIENQTIILKGLKSSVRNLKFEILKKCKSDIKSIKLEDLTQEQTQVLMIENIRERLNSLLHGGYLELSNNEFILSYLKSEALDSLMDFLKTQIYVEAKQLRLENVNSLKSTKGQTFLERFNDSFDFKSMGKFVLLDEVGLKLLIMAPEKEIAEVVRLVDEFLLQNKFLTKSMKFPEGKQKFINKYLQQEIAQLNKDNEIHIKASDNIVTVSGITENVIKCKKKLQQLRDNILEDRLTLTFYGIKECLEETSNQDMLHSIAVKNKCIVIINKDTSSSLSDIEDIDVDKADASAMTREKYFHSKINVGKLEVTLKEGEITNEQTDVIVTTVDKSLDLTKGRMSRTVLEKAGARIQQELNSKFRFGISPMDLAQTAGGDLTCSHILFVCLSRIRDPDRDPDKLSENKSYLRLMQSLVDKILREAHRLNAATISIPALGTGQLGYSADITAQATINAIKDFDSFYSSSNLKCIQLVVYPSDKDVLKVFRRIILPEDKSSSNFDSVGKSDIGQKEQSKRMTFGNVQLVIKQGDITMESGCETIVNSIKDNMDLSKSGKVCQTLLAVCGSCLQELCNRKKFIMFKDGLVVTDAPNLKCKKIIHISQDRFMKDWSTGISKVLNEADRFGAKSLALPALGAGSRHANVKEIKKTILEAIQKFSRDRERKLTLIKLVIFDKKILDSFLENEQESPQDAILSQAELSKEALIKIYSDRDQNIKETKQEIEMLLEESYVDTTLDNLNGLHLVSKENIDELKKFGIQNKIQVVIHEDGKQLKLYGFNKSGVDPLVSKLNNFLAIAFDNMKVTKTKIKAPETVWQFKRQENWSNFEPLVSHQLEQEFNKGRHFCPIRDSFGETYVVDFIQRKQHFLNHEGITICSFETRRTVV</sequence>
<dbReference type="InterPro" id="IPR012677">
    <property type="entry name" value="Nucleotide-bd_a/b_plait_sf"/>
</dbReference>
<dbReference type="Pfam" id="PF23085">
    <property type="entry name" value="RRM_PARP14_3"/>
    <property type="match status" value="2"/>
</dbReference>
<keyword evidence="4" id="KW-0520">NAD</keyword>
<dbReference type="InterPro" id="IPR052056">
    <property type="entry name" value="Mono-ARTD/PARP"/>
</dbReference>
<dbReference type="SUPFAM" id="SSF117839">
    <property type="entry name" value="WWE domain"/>
    <property type="match status" value="1"/>
</dbReference>
<dbReference type="InterPro" id="IPR000504">
    <property type="entry name" value="RRM_dom"/>
</dbReference>
<dbReference type="InterPro" id="IPR037197">
    <property type="entry name" value="WWE_dom_sf"/>
</dbReference>
<dbReference type="Proteomes" id="UP001233172">
    <property type="component" value="Unassembled WGS sequence"/>
</dbReference>
<dbReference type="GO" id="GO:0003714">
    <property type="term" value="F:transcription corepressor activity"/>
    <property type="evidence" value="ECO:0007669"/>
    <property type="project" value="TreeGrafter"/>
</dbReference>
<dbReference type="Pfam" id="PF01661">
    <property type="entry name" value="Macro"/>
    <property type="match status" value="2"/>
</dbReference>
<evidence type="ECO:0000259" key="7">
    <source>
        <dbReference type="PROSITE" id="PS50102"/>
    </source>
</evidence>
<reference evidence="10" key="2">
    <citation type="submission" date="2023-04" db="EMBL/GenBank/DDBJ databases">
        <authorList>
            <person name="Bu L."/>
            <person name="Lu L."/>
            <person name="Laidemitt M.R."/>
            <person name="Zhang S.M."/>
            <person name="Mutuku M."/>
            <person name="Mkoji G."/>
            <person name="Steinauer M."/>
            <person name="Loker E.S."/>
        </authorList>
    </citation>
    <scope>NUCLEOTIDE SEQUENCE</scope>
    <source>
        <strain evidence="10">KasaAsao</strain>
        <tissue evidence="10">Whole Snail</tissue>
    </source>
</reference>
<evidence type="ECO:0000256" key="6">
    <source>
        <dbReference type="PROSITE-ProRule" id="PRU00176"/>
    </source>
</evidence>